<gene>
    <name evidence="1" type="ORF">BST85_02285</name>
</gene>
<name>A0A2S7KMN2_9FLAO</name>
<sequence length="257" mass="29868">MLKIALAYLRFLTKSLHLHGIHSPFVYEFQQRCVKDRNRYPEYKILEQHRMALLNRRDAIEVTDLGAGSRVFRSDVRSVRSVARNAGIGSHRQQLLFRLCRYFNIGSALELGTSLGMGSLAIKLACPEVHLVTVEGCPNTAHVAEAEWLHTGVDGIDLRRQSFEEFFETLEEERFDLIYIDGDHSYAGTMAAFDRFEANCTENGMMIFDDIYWSQEMTRAWEEIRQNPRISVSIDSFGWGIAFFRREQEKQHFYLRV</sequence>
<comment type="caution">
    <text evidence="1">The sequence shown here is derived from an EMBL/GenBank/DDBJ whole genome shotgun (WGS) entry which is preliminary data.</text>
</comment>
<evidence type="ECO:0000313" key="2">
    <source>
        <dbReference type="Proteomes" id="UP000239800"/>
    </source>
</evidence>
<proteinExistence type="predicted"/>
<accession>A0A2S7KMN2</accession>
<dbReference type="OrthoDB" id="5464618at2"/>
<keyword evidence="2" id="KW-1185">Reference proteome</keyword>
<dbReference type="AlphaFoldDB" id="A0A2S7KMN2"/>
<dbReference type="InterPro" id="IPR029063">
    <property type="entry name" value="SAM-dependent_MTases_sf"/>
</dbReference>
<dbReference type="RefSeq" id="WP_104811783.1">
    <property type="nucleotide sequence ID" value="NZ_MQUB01000001.1"/>
</dbReference>
<dbReference type="SUPFAM" id="SSF53335">
    <property type="entry name" value="S-adenosyl-L-methionine-dependent methyltransferases"/>
    <property type="match status" value="1"/>
</dbReference>
<dbReference type="EMBL" id="MQUB01000001">
    <property type="protein sequence ID" value="PQB03862.1"/>
    <property type="molecule type" value="Genomic_DNA"/>
</dbReference>
<reference evidence="1 2" key="1">
    <citation type="submission" date="2016-11" db="EMBL/GenBank/DDBJ databases">
        <title>Trade-off between light-utilization and light-protection in marine flavobacteria.</title>
        <authorList>
            <person name="Kumagai Y."/>
        </authorList>
    </citation>
    <scope>NUCLEOTIDE SEQUENCE [LARGE SCALE GENOMIC DNA]</scope>
    <source>
        <strain evidence="1 2">NBRC 107741</strain>
    </source>
</reference>
<dbReference type="Pfam" id="PF13578">
    <property type="entry name" value="Methyltransf_24"/>
    <property type="match status" value="1"/>
</dbReference>
<evidence type="ECO:0000313" key="1">
    <source>
        <dbReference type="EMBL" id="PQB03862.1"/>
    </source>
</evidence>
<protein>
    <recommendedName>
        <fullName evidence="3">Methyltransferase</fullName>
    </recommendedName>
</protein>
<dbReference type="Gene3D" id="3.40.50.150">
    <property type="entry name" value="Vaccinia Virus protein VP39"/>
    <property type="match status" value="1"/>
</dbReference>
<organism evidence="1 2">
    <name type="scientific">Aureitalea marina</name>
    <dbReference type="NCBI Taxonomy" id="930804"/>
    <lineage>
        <taxon>Bacteria</taxon>
        <taxon>Pseudomonadati</taxon>
        <taxon>Bacteroidota</taxon>
        <taxon>Flavobacteriia</taxon>
        <taxon>Flavobacteriales</taxon>
        <taxon>Flavobacteriaceae</taxon>
        <taxon>Aureitalea</taxon>
    </lineage>
</organism>
<dbReference type="Proteomes" id="UP000239800">
    <property type="component" value="Unassembled WGS sequence"/>
</dbReference>
<evidence type="ECO:0008006" key="3">
    <source>
        <dbReference type="Google" id="ProtNLM"/>
    </source>
</evidence>